<comment type="caution">
    <text evidence="2">The sequence shown here is derived from an EMBL/GenBank/DDBJ whole genome shotgun (WGS) entry which is preliminary data.</text>
</comment>
<organism evidence="2 3">
    <name type="scientific">Niallia circulans</name>
    <name type="common">Bacillus circulans</name>
    <dbReference type="NCBI Taxonomy" id="1397"/>
    <lineage>
        <taxon>Bacteria</taxon>
        <taxon>Bacillati</taxon>
        <taxon>Bacillota</taxon>
        <taxon>Bacilli</taxon>
        <taxon>Bacillales</taxon>
        <taxon>Bacillaceae</taxon>
        <taxon>Niallia</taxon>
    </lineage>
</organism>
<dbReference type="EMBL" id="RIBP01000001">
    <property type="protein sequence ID" value="TRZ39559.1"/>
    <property type="molecule type" value="Genomic_DNA"/>
</dbReference>
<dbReference type="PANTHER" id="PTHR37299:SF1">
    <property type="entry name" value="STAGE 0 SPORULATION PROTEIN A HOMOLOG"/>
    <property type="match status" value="1"/>
</dbReference>
<dbReference type="SMART" id="SM00850">
    <property type="entry name" value="LytTR"/>
    <property type="match status" value="1"/>
</dbReference>
<sequence>MKLNFIWDKKQEIDKVDIKAHPVNKDKLETLKQGFCTDVTLNVQNLKNNRKLRIDIHQIEVIVSLGHLSKILLASKEEYLLQKRLKELQTLEANGFFRINNSTILNLSQVASFRSSEYARLEVFTKNDNKYLVSRHYAKLIKEKLS</sequence>
<accession>A0A553SRD9</accession>
<dbReference type="Proteomes" id="UP000319837">
    <property type="component" value="Unassembled WGS sequence"/>
</dbReference>
<protein>
    <submittedName>
        <fullName evidence="2">LytTR family transcriptional regulator</fullName>
    </submittedName>
</protein>
<evidence type="ECO:0000259" key="1">
    <source>
        <dbReference type="PROSITE" id="PS50930"/>
    </source>
</evidence>
<evidence type="ECO:0000313" key="2">
    <source>
        <dbReference type="EMBL" id="TRZ39559.1"/>
    </source>
</evidence>
<feature type="domain" description="HTH LytTR-type" evidence="1">
    <location>
        <begin position="76"/>
        <end position="146"/>
    </location>
</feature>
<dbReference type="Gene3D" id="2.40.50.1020">
    <property type="entry name" value="LytTr DNA-binding domain"/>
    <property type="match status" value="1"/>
</dbReference>
<dbReference type="GO" id="GO:0000156">
    <property type="term" value="F:phosphorelay response regulator activity"/>
    <property type="evidence" value="ECO:0007669"/>
    <property type="project" value="InterPro"/>
</dbReference>
<dbReference type="InterPro" id="IPR046947">
    <property type="entry name" value="LytR-like"/>
</dbReference>
<reference evidence="3" key="1">
    <citation type="submission" date="2018-10" db="EMBL/GenBank/DDBJ databases">
        <title>FDA dAtabase for Regulatory Grade micrObial Sequences (FDA-ARGOS): Supporting development and validation of Infectious Disease Dx tests.</title>
        <authorList>
            <person name="Minogue T."/>
            <person name="Wolcott M."/>
            <person name="Wasieloski L."/>
            <person name="Aguilar W."/>
            <person name="Moore D."/>
            <person name="Tallon L."/>
            <person name="Sadzewicz L."/>
            <person name="Sengamalay N."/>
            <person name="Ott S."/>
            <person name="Godinez A."/>
            <person name="Nagaraj S."/>
            <person name="Vavikolanu K."/>
            <person name="Vyas G."/>
            <person name="Nadendla S."/>
            <person name="George J."/>
            <person name="Sichtig H."/>
        </authorList>
    </citation>
    <scope>NUCLEOTIDE SEQUENCE [LARGE SCALE GENOMIC DNA]</scope>
    <source>
        <strain evidence="3">FDAARGOS_343</strain>
    </source>
</reference>
<gene>
    <name evidence="2" type="ORF">CEQ21_00885</name>
</gene>
<proteinExistence type="predicted"/>
<dbReference type="InterPro" id="IPR007492">
    <property type="entry name" value="LytTR_DNA-bd_dom"/>
</dbReference>
<dbReference type="RefSeq" id="WP_185762998.1">
    <property type="nucleotide sequence ID" value="NZ_RIBP01000001.1"/>
</dbReference>
<dbReference type="Pfam" id="PF04397">
    <property type="entry name" value="LytTR"/>
    <property type="match status" value="1"/>
</dbReference>
<dbReference type="PANTHER" id="PTHR37299">
    <property type="entry name" value="TRANSCRIPTIONAL REGULATOR-RELATED"/>
    <property type="match status" value="1"/>
</dbReference>
<name>A0A553SRD9_NIACI</name>
<dbReference type="AlphaFoldDB" id="A0A553SRD9"/>
<dbReference type="GO" id="GO:0003677">
    <property type="term" value="F:DNA binding"/>
    <property type="evidence" value="ECO:0007669"/>
    <property type="project" value="InterPro"/>
</dbReference>
<dbReference type="PROSITE" id="PS50930">
    <property type="entry name" value="HTH_LYTTR"/>
    <property type="match status" value="1"/>
</dbReference>
<evidence type="ECO:0000313" key="3">
    <source>
        <dbReference type="Proteomes" id="UP000319837"/>
    </source>
</evidence>